<dbReference type="GO" id="GO:0003677">
    <property type="term" value="F:DNA binding"/>
    <property type="evidence" value="ECO:0007669"/>
    <property type="project" value="InterPro"/>
</dbReference>
<sequence length="320" mass="35281">MLYTGIGWEDLPQELGFGSGMTCWRRLRDWQAAGVFDRLHEVLLAQLHAAGPIDWSRACADASHIRTKKKGARPRGRALLDRGTTGAKHHLICDGGGIPLAVILTGGNRHDSTQLLPLVEAIPPVRGRRGRPRRKPDMLVAHRGYDDEPYREQLRQRGITPLISRKRTRDTNQPVRCCGTHPGTAAPVPTSGDPVGTPHRHPPRLPRPGHQPHLLAPTTQPNTLGTQWDSPQKPSRRGAPPAPTGTASSLTAARTQLRPNMIVTVETSYRLAACSDRSATAEHKPQSRTKVPTPRRRYPAAEQLLPMTVIMKLRNSEPLE</sequence>
<dbReference type="Pfam" id="PF13340">
    <property type="entry name" value="DUF4096"/>
    <property type="match status" value="1"/>
</dbReference>
<dbReference type="GO" id="GO:0006313">
    <property type="term" value="P:DNA transposition"/>
    <property type="evidence" value="ECO:0007669"/>
    <property type="project" value="InterPro"/>
</dbReference>
<dbReference type="EMBL" id="FNJR01000024">
    <property type="protein sequence ID" value="SDP97161.1"/>
    <property type="molecule type" value="Genomic_DNA"/>
</dbReference>
<dbReference type="PANTHER" id="PTHR30007">
    <property type="entry name" value="PHP DOMAIN PROTEIN"/>
    <property type="match status" value="1"/>
</dbReference>
<evidence type="ECO:0000256" key="1">
    <source>
        <dbReference type="SAM" id="MobiDB-lite"/>
    </source>
</evidence>
<dbReference type="InterPro" id="IPR002559">
    <property type="entry name" value="Transposase_11"/>
</dbReference>
<dbReference type="PANTHER" id="PTHR30007:SF1">
    <property type="entry name" value="BLR1914 PROTEIN"/>
    <property type="match status" value="1"/>
</dbReference>
<feature type="region of interest" description="Disordered" evidence="1">
    <location>
        <begin position="164"/>
        <end position="255"/>
    </location>
</feature>
<dbReference type="InterPro" id="IPR025161">
    <property type="entry name" value="IS402-like_dom"/>
</dbReference>
<gene>
    <name evidence="4" type="ORF">SAMN04487905_1241</name>
</gene>
<feature type="domain" description="Transposase IS4-like" evidence="2">
    <location>
        <begin position="59"/>
        <end position="167"/>
    </location>
</feature>
<feature type="compositionally biased region" description="Polar residues" evidence="1">
    <location>
        <begin position="217"/>
        <end position="233"/>
    </location>
</feature>
<feature type="region of interest" description="Disordered" evidence="1">
    <location>
        <begin position="276"/>
        <end position="296"/>
    </location>
</feature>
<evidence type="ECO:0000259" key="2">
    <source>
        <dbReference type="Pfam" id="PF01609"/>
    </source>
</evidence>
<dbReference type="NCBIfam" id="NF033580">
    <property type="entry name" value="transpos_IS5_3"/>
    <property type="match status" value="1"/>
</dbReference>
<name>A0A1H0X2J4_9ACTN</name>
<proteinExistence type="predicted"/>
<dbReference type="Pfam" id="PF01609">
    <property type="entry name" value="DDE_Tnp_1"/>
    <property type="match status" value="1"/>
</dbReference>
<protein>
    <submittedName>
        <fullName evidence="4">Putative transposase of IS4/5 family</fullName>
    </submittedName>
</protein>
<dbReference type="Proteomes" id="UP000199497">
    <property type="component" value="Unassembled WGS sequence"/>
</dbReference>
<feature type="domain" description="Insertion element IS402-like" evidence="3">
    <location>
        <begin position="2"/>
        <end position="40"/>
    </location>
</feature>
<evidence type="ECO:0000313" key="4">
    <source>
        <dbReference type="EMBL" id="SDP97161.1"/>
    </source>
</evidence>
<organism evidence="4 5">
    <name type="scientific">Actinopolyspora xinjiangensis</name>
    <dbReference type="NCBI Taxonomy" id="405564"/>
    <lineage>
        <taxon>Bacteria</taxon>
        <taxon>Bacillati</taxon>
        <taxon>Actinomycetota</taxon>
        <taxon>Actinomycetes</taxon>
        <taxon>Actinopolysporales</taxon>
        <taxon>Actinopolysporaceae</taxon>
        <taxon>Actinopolyspora</taxon>
    </lineage>
</organism>
<keyword evidence="5" id="KW-1185">Reference proteome</keyword>
<dbReference type="AlphaFoldDB" id="A0A1H0X2J4"/>
<reference evidence="5" key="1">
    <citation type="submission" date="2016-10" db="EMBL/GenBank/DDBJ databases">
        <authorList>
            <person name="Varghese N."/>
            <person name="Submissions S."/>
        </authorList>
    </citation>
    <scope>NUCLEOTIDE SEQUENCE [LARGE SCALE GENOMIC DNA]</scope>
    <source>
        <strain evidence="5">DSM 46732</strain>
    </source>
</reference>
<accession>A0A1H0X2J4</accession>
<evidence type="ECO:0000259" key="3">
    <source>
        <dbReference type="Pfam" id="PF13340"/>
    </source>
</evidence>
<feature type="compositionally biased region" description="Polar residues" evidence="1">
    <location>
        <begin position="245"/>
        <end position="255"/>
    </location>
</feature>
<evidence type="ECO:0000313" key="5">
    <source>
        <dbReference type="Proteomes" id="UP000199497"/>
    </source>
</evidence>
<dbReference type="GO" id="GO:0004803">
    <property type="term" value="F:transposase activity"/>
    <property type="evidence" value="ECO:0007669"/>
    <property type="project" value="InterPro"/>
</dbReference>
<dbReference type="STRING" id="405564.SAMN04487905_1241"/>